<keyword evidence="3" id="KW-0812">Transmembrane</keyword>
<dbReference type="OrthoDB" id="9807815at2"/>
<dbReference type="GO" id="GO:0000271">
    <property type="term" value="P:polysaccharide biosynthetic process"/>
    <property type="evidence" value="ECO:0007669"/>
    <property type="project" value="InterPro"/>
</dbReference>
<accession>A0A1Q2CFG5</accession>
<dbReference type="RefSeq" id="WP_077342333.1">
    <property type="nucleotide sequence ID" value="NZ_CP019605.1"/>
</dbReference>
<name>A0A1Q2CFG5_9ACTN</name>
<evidence type="ECO:0000313" key="7">
    <source>
        <dbReference type="Proteomes" id="UP000188324"/>
    </source>
</evidence>
<dbReference type="PANTHER" id="PTHR38459">
    <property type="entry name" value="PROPHAGE BACTOPRENOL-LINKED GLUCOSE TRANSLOCASE HOMOLOG"/>
    <property type="match status" value="1"/>
</dbReference>
<organism evidence="6 7">
    <name type="scientific">Tessaracoccus flavus</name>
    <dbReference type="NCBI Taxonomy" id="1610493"/>
    <lineage>
        <taxon>Bacteria</taxon>
        <taxon>Bacillati</taxon>
        <taxon>Actinomycetota</taxon>
        <taxon>Actinomycetes</taxon>
        <taxon>Propionibacteriales</taxon>
        <taxon>Propionibacteriaceae</taxon>
        <taxon>Tessaracoccus</taxon>
    </lineage>
</organism>
<evidence type="ECO:0000256" key="3">
    <source>
        <dbReference type="ARBA" id="ARBA00022692"/>
    </source>
</evidence>
<evidence type="ECO:0000256" key="2">
    <source>
        <dbReference type="ARBA" id="ARBA00009399"/>
    </source>
</evidence>
<keyword evidence="7" id="KW-1185">Reference proteome</keyword>
<dbReference type="Proteomes" id="UP000188324">
    <property type="component" value="Chromosome"/>
</dbReference>
<protein>
    <submittedName>
        <fullName evidence="6">Sugar translocase</fullName>
    </submittedName>
</protein>
<dbReference type="InterPro" id="IPR007267">
    <property type="entry name" value="GtrA_DPMS_TM"/>
</dbReference>
<sequence length="186" mass="21127">MRALFDRYGKTLGQFIKFAFVGGSGVLVNMLVLVIMNKLNGGSQNAQNIIWSIPNTPYNVRFTAIGWIVPFLVANLWNFQLNRWWTFKSSKHAGWWREFWPFLAVGSVAAAVGLALKLLMTNPTSPLYLPEPYFNEARGLQSREYWSQLIAIMLTLPINFLVNKFWTFRAIRGRRLTASVPPGVAG</sequence>
<dbReference type="AlphaFoldDB" id="A0A1Q2CFG5"/>
<evidence type="ECO:0000256" key="4">
    <source>
        <dbReference type="ARBA" id="ARBA00022989"/>
    </source>
</evidence>
<evidence type="ECO:0000256" key="5">
    <source>
        <dbReference type="ARBA" id="ARBA00023136"/>
    </source>
</evidence>
<dbReference type="Pfam" id="PF04138">
    <property type="entry name" value="GtrA_DPMS_TM"/>
    <property type="match status" value="1"/>
</dbReference>
<keyword evidence="5" id="KW-0472">Membrane</keyword>
<keyword evidence="4" id="KW-1133">Transmembrane helix</keyword>
<dbReference type="KEGG" id="tfl:RPIT_08675"/>
<dbReference type="STRING" id="1610493.RPIT_08675"/>
<dbReference type="EMBL" id="CP019605">
    <property type="protein sequence ID" value="AQP44854.1"/>
    <property type="molecule type" value="Genomic_DNA"/>
</dbReference>
<proteinExistence type="inferred from homology"/>
<gene>
    <name evidence="6" type="ORF">RPIT_08675</name>
</gene>
<comment type="subcellular location">
    <subcellularLocation>
        <location evidence="1">Membrane</location>
        <topology evidence="1">Multi-pass membrane protein</topology>
    </subcellularLocation>
</comment>
<evidence type="ECO:0000313" key="6">
    <source>
        <dbReference type="EMBL" id="AQP44854.1"/>
    </source>
</evidence>
<reference evidence="6 7" key="1">
    <citation type="journal article" date="2016" name="Int. J. Syst. Evol. Microbiol.">
        <title>Tessaracoccus flavus sp. nov., isolated from the drainage system of a lindane-producing factory.</title>
        <authorList>
            <person name="Kumari R."/>
            <person name="Singh P."/>
            <person name="Schumann P."/>
            <person name="Lal R."/>
        </authorList>
    </citation>
    <scope>NUCLEOTIDE SEQUENCE [LARGE SCALE GENOMIC DNA]</scope>
    <source>
        <strain evidence="6 7">RP1T</strain>
    </source>
</reference>
<dbReference type="InterPro" id="IPR051401">
    <property type="entry name" value="GtrA_CellWall_Glycosyl"/>
</dbReference>
<evidence type="ECO:0000256" key="1">
    <source>
        <dbReference type="ARBA" id="ARBA00004141"/>
    </source>
</evidence>
<dbReference type="GO" id="GO:0005886">
    <property type="term" value="C:plasma membrane"/>
    <property type="evidence" value="ECO:0007669"/>
    <property type="project" value="TreeGrafter"/>
</dbReference>
<dbReference type="PANTHER" id="PTHR38459:SF1">
    <property type="entry name" value="PROPHAGE BACTOPRENOL-LINKED GLUCOSE TRANSLOCASE HOMOLOG"/>
    <property type="match status" value="1"/>
</dbReference>
<comment type="similarity">
    <text evidence="2">Belongs to the GtrA family.</text>
</comment>